<evidence type="ECO:0000313" key="5">
    <source>
        <dbReference type="Proteomes" id="UP000649617"/>
    </source>
</evidence>
<keyword evidence="1" id="KW-0479">Metal-binding</keyword>
<feature type="region of interest" description="Disordered" evidence="2">
    <location>
        <begin position="461"/>
        <end position="564"/>
    </location>
</feature>
<dbReference type="AlphaFoldDB" id="A0A812Q842"/>
<dbReference type="GO" id="GO:0008270">
    <property type="term" value="F:zinc ion binding"/>
    <property type="evidence" value="ECO:0007669"/>
    <property type="project" value="UniProtKB-KW"/>
</dbReference>
<dbReference type="SUPFAM" id="SSF57850">
    <property type="entry name" value="RING/U-box"/>
    <property type="match status" value="1"/>
</dbReference>
<dbReference type="Gene3D" id="3.30.40.10">
    <property type="entry name" value="Zinc/RING finger domain, C3HC4 (zinc finger)"/>
    <property type="match status" value="1"/>
</dbReference>
<gene>
    <name evidence="4" type="ORF">SPIL2461_LOCUS9020</name>
</gene>
<dbReference type="InterPro" id="IPR013083">
    <property type="entry name" value="Znf_RING/FYVE/PHD"/>
</dbReference>
<reference evidence="4" key="1">
    <citation type="submission" date="2021-02" db="EMBL/GenBank/DDBJ databases">
        <authorList>
            <person name="Dougan E. K."/>
            <person name="Rhodes N."/>
            <person name="Thang M."/>
            <person name="Chan C."/>
        </authorList>
    </citation>
    <scope>NUCLEOTIDE SEQUENCE</scope>
</reference>
<keyword evidence="5" id="KW-1185">Reference proteome</keyword>
<feature type="domain" description="RING-type" evidence="3">
    <location>
        <begin position="56"/>
        <end position="108"/>
    </location>
</feature>
<organism evidence="4 5">
    <name type="scientific">Symbiodinium pilosum</name>
    <name type="common">Dinoflagellate</name>
    <dbReference type="NCBI Taxonomy" id="2952"/>
    <lineage>
        <taxon>Eukaryota</taxon>
        <taxon>Sar</taxon>
        <taxon>Alveolata</taxon>
        <taxon>Dinophyceae</taxon>
        <taxon>Suessiales</taxon>
        <taxon>Symbiodiniaceae</taxon>
        <taxon>Symbiodinium</taxon>
    </lineage>
</organism>
<comment type="caution">
    <text evidence="4">The sequence shown here is derived from an EMBL/GenBank/DDBJ whole genome shotgun (WGS) entry which is preliminary data.</text>
</comment>
<feature type="region of interest" description="Disordered" evidence="2">
    <location>
        <begin position="671"/>
        <end position="690"/>
    </location>
</feature>
<dbReference type="EMBL" id="CAJNIZ010015284">
    <property type="protein sequence ID" value="CAE7371810.1"/>
    <property type="molecule type" value="Genomic_DNA"/>
</dbReference>
<dbReference type="InterPro" id="IPR001841">
    <property type="entry name" value="Znf_RING"/>
</dbReference>
<feature type="compositionally biased region" description="Basic and acidic residues" evidence="2">
    <location>
        <begin position="1"/>
        <end position="11"/>
    </location>
</feature>
<evidence type="ECO:0000259" key="3">
    <source>
        <dbReference type="PROSITE" id="PS50089"/>
    </source>
</evidence>
<keyword evidence="1" id="KW-0862">Zinc</keyword>
<dbReference type="OrthoDB" id="7485566at2759"/>
<dbReference type="PROSITE" id="PS50089">
    <property type="entry name" value="ZF_RING_2"/>
    <property type="match status" value="1"/>
</dbReference>
<accession>A0A812Q842</accession>
<evidence type="ECO:0000313" key="4">
    <source>
        <dbReference type="EMBL" id="CAE7371810.1"/>
    </source>
</evidence>
<feature type="compositionally biased region" description="Low complexity" evidence="2">
    <location>
        <begin position="526"/>
        <end position="544"/>
    </location>
</feature>
<keyword evidence="1" id="KW-0863">Zinc-finger</keyword>
<protein>
    <recommendedName>
        <fullName evidence="3">RING-type domain-containing protein</fullName>
    </recommendedName>
</protein>
<feature type="region of interest" description="Disordered" evidence="2">
    <location>
        <begin position="1"/>
        <end position="47"/>
    </location>
</feature>
<evidence type="ECO:0000256" key="1">
    <source>
        <dbReference type="PROSITE-ProRule" id="PRU00175"/>
    </source>
</evidence>
<feature type="compositionally biased region" description="Low complexity" evidence="2">
    <location>
        <begin position="29"/>
        <end position="40"/>
    </location>
</feature>
<name>A0A812Q842_SYMPI</name>
<evidence type="ECO:0000256" key="2">
    <source>
        <dbReference type="SAM" id="MobiDB-lite"/>
    </source>
</evidence>
<dbReference type="Proteomes" id="UP000649617">
    <property type="component" value="Unassembled WGS sequence"/>
</dbReference>
<sequence>MSRRSRADSPHHQTHSNRGGPGPEQHTGSPVAVSSAPSSPRGDATPLAPARLGDDCFVCLDALDPAGEAERTVVTFPTCTAHSLHLGCLAQLRSQASGPSDLLCPLCRHSRCRQCSADGWTDRQDAALREACNRHGIGIPTRISGQSTVQVAVQDYTLQTFTSCDAPEPRPPPGVVLLCCPRVAAARAADGRVEFIPLPDRSMQWAPVAIRHGAGIAAWRPSWMCVACAQSEDLADLDVPPETGGECERCGGRTEWVLDRSNGHSWLQCPGHCARVEPPNDSEANGAPAVTREFAPPEAAPVRLARPQRVLRGSREARHQGRYGLPPCNSWLYVPLLHAAAGDLAPAAVAAWQAEQRSSGWWEEARRLLFVSAPIARDELATALRRSAEASPADLRQLPELLRRLEQAQLPEVASVKVKGWAVRQLCERDGYIHALAQSALLECYAGLHVAASLDRRSDDFRQAPASAPPQHACPPTRRLTVTSDDRDVEPPSPAQPRAGADESRDEAVSATINEAGAQPNRELPGRSPATAAADAAAGAAPRADATDNGEQEETPVPHAQAPGNPFPPFAWAWLDDISLHHEFQVRLPTLQSVPRFLTPGVRRAFLAALTAIADARSPSGCLRAWKLFLLLPRLLLTRSDAIGAQGRAELLHRLELFWRGSWAELHRLSRRAAERQGRPQPERLGDTSEARAARACTLVKRGELSRARQVLTAAALAPGDATTLQALTDPDRRPTARLRDVPNEVLSYSPDEAVAVTVGQVAEALRSSKRGSAAGLSGATLEMYKLLLDDEVAIDLFTGAVNRLARADVPHEVAEALAVSRLTALRKPHSGVRGIATGDVFRR</sequence>
<proteinExistence type="predicted"/>